<evidence type="ECO:0000313" key="1">
    <source>
        <dbReference type="EMBL" id="AWX56942.1"/>
    </source>
</evidence>
<sequence>MNLIDIQIKFSEVLKKKLSIKDFEQWVYVTPEIEEHYGHVFYLELISLDFKGKYIDLDLVHLLTPEIPFGDLEYRRIKEELEIVASDTNDLDKVLDNIYEEYCDGYSFLRFLGLSFALLNGSNGTLIINEGVRELLREEAKRLLRFIEVDKIRITGMFEYDDFRDSEDRIELTNVELMLRKLEEKIQER</sequence>
<reference evidence="1 2" key="1">
    <citation type="journal article" date="2015" name="Genome Announc.">
        <title>Draft Genome Sequence of Brevibacillus brevis DZQ7, a Plant Growth-Promoting Rhizobacterium with Broad-Spectrum Antimicrobial Activity.</title>
        <authorList>
            <person name="Hou Q."/>
            <person name="Wang C."/>
            <person name="Hou X."/>
            <person name="Xia Z."/>
            <person name="Ye J."/>
            <person name="Liu K."/>
            <person name="Liu H."/>
            <person name="Wang J."/>
            <person name="Guo H."/>
            <person name="Yu X."/>
            <person name="Yang Y."/>
            <person name="Du B."/>
            <person name="Ding Y."/>
        </authorList>
    </citation>
    <scope>NUCLEOTIDE SEQUENCE [LARGE SCALE GENOMIC DNA]</scope>
    <source>
        <strain evidence="1 2">DZQ7</strain>
    </source>
</reference>
<dbReference type="RefSeq" id="WP_113732280.1">
    <property type="nucleotide sequence ID" value="NZ_CP030117.1"/>
</dbReference>
<gene>
    <name evidence="1" type="ORF">AB432_018645</name>
</gene>
<protein>
    <submittedName>
        <fullName evidence="1">Uncharacterized protein</fullName>
    </submittedName>
</protein>
<organism evidence="1 2">
    <name type="scientific">Brevibacillus brevis</name>
    <name type="common">Bacillus brevis</name>
    <dbReference type="NCBI Taxonomy" id="1393"/>
    <lineage>
        <taxon>Bacteria</taxon>
        <taxon>Bacillati</taxon>
        <taxon>Bacillota</taxon>
        <taxon>Bacilli</taxon>
        <taxon>Bacillales</taxon>
        <taxon>Paenibacillaceae</taxon>
        <taxon>Brevibacillus</taxon>
    </lineage>
</organism>
<name>A0A2Z4MKC3_BREBE</name>
<accession>A0A2Z4MKC3</accession>
<proteinExistence type="predicted"/>
<dbReference type="Proteomes" id="UP000036061">
    <property type="component" value="Chromosome"/>
</dbReference>
<dbReference type="EMBL" id="CP030117">
    <property type="protein sequence ID" value="AWX56942.1"/>
    <property type="molecule type" value="Genomic_DNA"/>
</dbReference>
<dbReference type="AlphaFoldDB" id="A0A2Z4MKC3"/>
<evidence type="ECO:0000313" key="2">
    <source>
        <dbReference type="Proteomes" id="UP000036061"/>
    </source>
</evidence>